<dbReference type="EMBL" id="BAEQ01000056">
    <property type="protein sequence ID" value="GAC30448.1"/>
    <property type="molecule type" value="Genomic_DNA"/>
</dbReference>
<keyword evidence="2" id="KW-1185">Reference proteome</keyword>
<reference evidence="2" key="1">
    <citation type="journal article" date="2014" name="Environ. Microbiol.">
        <title>Comparative genomics of the marine bacterial genus Glaciecola reveals the high degree of genomic diversity and genomic characteristic for cold adaptation.</title>
        <authorList>
            <person name="Qin Q.L."/>
            <person name="Xie B.B."/>
            <person name="Yu Y."/>
            <person name="Shu Y.L."/>
            <person name="Rong J.C."/>
            <person name="Zhang Y.J."/>
            <person name="Zhao D.L."/>
            <person name="Chen X.L."/>
            <person name="Zhang X.Y."/>
            <person name="Chen B."/>
            <person name="Zhou B.C."/>
            <person name="Zhang Y.Z."/>
        </authorList>
    </citation>
    <scope>NUCLEOTIDE SEQUENCE [LARGE SCALE GENOMIC DNA]</scope>
    <source>
        <strain evidence="2">ACAM 615</strain>
    </source>
</reference>
<gene>
    <name evidence="1" type="ORF">GPAL_3606</name>
</gene>
<protein>
    <submittedName>
        <fullName evidence="1">Uncharacterized protein</fullName>
    </submittedName>
</protein>
<organism evidence="1 2">
    <name type="scientific">Brumicola pallidula DSM 14239 = ACAM 615</name>
    <dbReference type="NCBI Taxonomy" id="1121922"/>
    <lineage>
        <taxon>Bacteria</taxon>
        <taxon>Pseudomonadati</taxon>
        <taxon>Pseudomonadota</taxon>
        <taxon>Gammaproteobacteria</taxon>
        <taxon>Alteromonadales</taxon>
        <taxon>Alteromonadaceae</taxon>
        <taxon>Brumicola</taxon>
    </lineage>
</organism>
<name>K6ZNI4_9ALTE</name>
<evidence type="ECO:0000313" key="1">
    <source>
        <dbReference type="EMBL" id="GAC30448.1"/>
    </source>
</evidence>
<proteinExistence type="predicted"/>
<accession>K6ZNI4</accession>
<evidence type="ECO:0000313" key="2">
    <source>
        <dbReference type="Proteomes" id="UP000006251"/>
    </source>
</evidence>
<dbReference type="Proteomes" id="UP000006251">
    <property type="component" value="Unassembled WGS sequence"/>
</dbReference>
<sequence>MFVCVPVLISVYQKLFIRSCLPEAVYQKLFTRSCLPEAVYQKLFGF</sequence>
<dbReference type="AlphaFoldDB" id="K6ZNI4"/>
<comment type="caution">
    <text evidence="1">The sequence shown here is derived from an EMBL/GenBank/DDBJ whole genome shotgun (WGS) entry which is preliminary data.</text>
</comment>